<dbReference type="Proteomes" id="UP000003136">
    <property type="component" value="Unassembled WGS sequence"/>
</dbReference>
<dbReference type="Pfam" id="PF00563">
    <property type="entry name" value="EAL"/>
    <property type="match status" value="1"/>
</dbReference>
<feature type="domain" description="EAL" evidence="1">
    <location>
        <begin position="313"/>
        <end position="566"/>
    </location>
</feature>
<dbReference type="AlphaFoldDB" id="B7ASA5"/>
<dbReference type="SMART" id="SM00267">
    <property type="entry name" value="GGDEF"/>
    <property type="match status" value="1"/>
</dbReference>
<reference evidence="2 3" key="1">
    <citation type="submission" date="2008-11" db="EMBL/GenBank/DDBJ databases">
        <title>Draft genome sequence of Bacteroides pectinophilus (ATCC 43243).</title>
        <authorList>
            <person name="Sudarsanam P."/>
            <person name="Ley R."/>
            <person name="Guruge J."/>
            <person name="Turnbaugh P.J."/>
            <person name="Mahowald M."/>
            <person name="Liep D."/>
            <person name="Gordon J."/>
        </authorList>
    </citation>
    <scope>NUCLEOTIDE SEQUENCE [LARGE SCALE GENOMIC DNA]</scope>
    <source>
        <strain evidence="2 3">ATCC 43243</strain>
    </source>
</reference>
<organism evidence="2 3">
    <name type="scientific">[Bacteroides] pectinophilus ATCC 43243</name>
    <dbReference type="NCBI Taxonomy" id="483218"/>
    <lineage>
        <taxon>Bacteria</taxon>
        <taxon>Bacillati</taxon>
        <taxon>Bacillota</taxon>
        <taxon>Clostridia</taxon>
        <taxon>Eubacteriales</taxon>
    </lineage>
</organism>
<dbReference type="InterPro" id="IPR050706">
    <property type="entry name" value="Cyclic-di-GMP_PDE-like"/>
</dbReference>
<dbReference type="Gene3D" id="3.20.20.450">
    <property type="entry name" value="EAL domain"/>
    <property type="match status" value="1"/>
</dbReference>
<dbReference type="InterPro" id="IPR001633">
    <property type="entry name" value="EAL_dom"/>
</dbReference>
<dbReference type="PANTHER" id="PTHR33121">
    <property type="entry name" value="CYCLIC DI-GMP PHOSPHODIESTERASE PDEF"/>
    <property type="match status" value="1"/>
</dbReference>
<dbReference type="InterPro" id="IPR029787">
    <property type="entry name" value="Nucleotide_cyclase"/>
</dbReference>
<evidence type="ECO:0000313" key="2">
    <source>
        <dbReference type="EMBL" id="EEC57451.1"/>
    </source>
</evidence>
<dbReference type="InterPro" id="IPR043128">
    <property type="entry name" value="Rev_trsase/Diguanyl_cyclase"/>
</dbReference>
<evidence type="ECO:0000259" key="1">
    <source>
        <dbReference type="PROSITE" id="PS50883"/>
    </source>
</evidence>
<dbReference type="PROSITE" id="PS50883">
    <property type="entry name" value="EAL"/>
    <property type="match status" value="1"/>
</dbReference>
<dbReference type="Pfam" id="PF00990">
    <property type="entry name" value="GGDEF"/>
    <property type="match status" value="1"/>
</dbReference>
<dbReference type="Gene3D" id="3.30.70.270">
    <property type="match status" value="1"/>
</dbReference>
<dbReference type="HOGENOM" id="CLU_000445_70_50_9"/>
<dbReference type="SUPFAM" id="SSF55073">
    <property type="entry name" value="Nucleotide cyclase"/>
    <property type="match status" value="1"/>
</dbReference>
<accession>B7ASA5</accession>
<sequence>MEITSMVDNDLGSVLKSFSAREIAAMLPKLLYEDEYYSVALIDISSGVLTRCRMIFSNDEDVIDRSDEYDSVRRTITDKWISDEEREDYEGAVDLTTIIKNLDDNGTYEFTTHHVMGGEVLLFRYRYIYFDKEHTVILTTMKDITSLEETDMVTGGANRKGFKRLADRIFKGETATDRYALLYIDLKNFKSVNEIIGFKGGDALLRYFLKYINNSPLNPVLTARNSADHFACLVECKNLDYDRLADIFQFEFIYDGKSINVYARCGICKVDRFPADVDAMYDMAKLACNNLTNEYMQPYIVFNNDMSDLYIKQCMIHSNLPYALERNELQVFYQPIYDPYTEKIVEAEALIRWIMPNGDVISPGLFLPTLEKNGHIAKVDYFVSHTVNKFIEDRLNSGRHVVPVTVNLSRMDFYDAKTPSAIIDEIIAKSSLRPYRMFEITESAYMSLNDRAEEMIGRMRSLGVGLLLDDFGSGFSSYGTIANYDFDIIKLDMQFIRMLGKNKKSGKIIRSIISMAHELGVKIVAEGAETREQVEFLKECGSDYIQGYYFSRPIPQSEFEKLLDEC</sequence>
<evidence type="ECO:0000313" key="3">
    <source>
        <dbReference type="Proteomes" id="UP000003136"/>
    </source>
</evidence>
<dbReference type="SMART" id="SM00052">
    <property type="entry name" value="EAL"/>
    <property type="match status" value="1"/>
</dbReference>
<proteinExistence type="predicted"/>
<keyword evidence="3" id="KW-1185">Reference proteome</keyword>
<comment type="caution">
    <text evidence="2">The sequence shown here is derived from an EMBL/GenBank/DDBJ whole genome shotgun (WGS) entry which is preliminary data.</text>
</comment>
<dbReference type="eggNOG" id="COG5001">
    <property type="taxonomic scope" value="Bacteria"/>
</dbReference>
<name>B7ASA5_9FIRM</name>
<protein>
    <recommendedName>
        <fullName evidence="1">EAL domain-containing protein</fullName>
    </recommendedName>
</protein>
<dbReference type="InterPro" id="IPR000160">
    <property type="entry name" value="GGDEF_dom"/>
</dbReference>
<dbReference type="CDD" id="cd01948">
    <property type="entry name" value="EAL"/>
    <property type="match status" value="1"/>
</dbReference>
<gene>
    <name evidence="2" type="ORF">BACPEC_01960</name>
</gene>
<reference evidence="2 3" key="2">
    <citation type="submission" date="2008-11" db="EMBL/GenBank/DDBJ databases">
        <authorList>
            <person name="Fulton L."/>
            <person name="Clifton S."/>
            <person name="Fulton B."/>
            <person name="Xu J."/>
            <person name="Minx P."/>
            <person name="Pepin K.H."/>
            <person name="Johnson M."/>
            <person name="Bhonagiri V."/>
            <person name="Nash W.E."/>
            <person name="Mardis E.R."/>
            <person name="Wilson R.K."/>
        </authorList>
    </citation>
    <scope>NUCLEOTIDE SEQUENCE [LARGE SCALE GENOMIC DNA]</scope>
    <source>
        <strain evidence="2 3">ATCC 43243</strain>
    </source>
</reference>
<dbReference type="InterPro" id="IPR035919">
    <property type="entry name" value="EAL_sf"/>
</dbReference>
<dbReference type="EMBL" id="ABVQ01000036">
    <property type="protein sequence ID" value="EEC57451.1"/>
    <property type="molecule type" value="Genomic_DNA"/>
</dbReference>
<dbReference type="PANTHER" id="PTHR33121:SF71">
    <property type="entry name" value="OXYGEN SENSOR PROTEIN DOSP"/>
    <property type="match status" value="1"/>
</dbReference>
<dbReference type="SUPFAM" id="SSF141868">
    <property type="entry name" value="EAL domain-like"/>
    <property type="match status" value="1"/>
</dbReference>
<dbReference type="STRING" id="483218.BACPEC_01960"/>
<dbReference type="GO" id="GO:0071111">
    <property type="term" value="F:cyclic-guanylate-specific phosphodiesterase activity"/>
    <property type="evidence" value="ECO:0007669"/>
    <property type="project" value="InterPro"/>
</dbReference>